<keyword evidence="2" id="KW-1185">Reference proteome</keyword>
<name>A0A1N6ZGV1_9EURY</name>
<reference evidence="1 2" key="1">
    <citation type="submission" date="2017-01" db="EMBL/GenBank/DDBJ databases">
        <authorList>
            <person name="Mah S.A."/>
            <person name="Swanson W.J."/>
            <person name="Moy G.W."/>
            <person name="Vacquier V.D."/>
        </authorList>
    </citation>
    <scope>NUCLEOTIDE SEQUENCE [LARGE SCALE GENOMIC DNA]</scope>
    <source>
        <strain evidence="1 2">CGMCC 1.8909</strain>
    </source>
</reference>
<proteinExistence type="predicted"/>
<gene>
    <name evidence="1" type="ORF">SAMN05421809_0800</name>
</gene>
<sequence length="43" mass="5056">MSYDWYVSGNFCLYLYAKNGNSLCRKASLFDTIFKLLTRMIAH</sequence>
<evidence type="ECO:0000313" key="1">
    <source>
        <dbReference type="EMBL" id="SIR26043.1"/>
    </source>
</evidence>
<protein>
    <submittedName>
        <fullName evidence="1">Uncharacterized protein</fullName>
    </submittedName>
</protein>
<dbReference type="Proteomes" id="UP000185687">
    <property type="component" value="Unassembled WGS sequence"/>
</dbReference>
<organism evidence="1 2">
    <name type="scientific">Natronorubrum daqingense</name>
    <dbReference type="NCBI Taxonomy" id="588898"/>
    <lineage>
        <taxon>Archaea</taxon>
        <taxon>Methanobacteriati</taxon>
        <taxon>Methanobacteriota</taxon>
        <taxon>Stenosarchaea group</taxon>
        <taxon>Halobacteria</taxon>
        <taxon>Halobacteriales</taxon>
        <taxon>Natrialbaceae</taxon>
        <taxon>Natronorubrum</taxon>
    </lineage>
</organism>
<evidence type="ECO:0000313" key="2">
    <source>
        <dbReference type="Proteomes" id="UP000185687"/>
    </source>
</evidence>
<accession>A0A1N6ZGV1</accession>
<dbReference type="EMBL" id="FTNP01000001">
    <property type="protein sequence ID" value="SIR26043.1"/>
    <property type="molecule type" value="Genomic_DNA"/>
</dbReference>
<dbReference type="AlphaFoldDB" id="A0A1N6ZGV1"/>